<keyword evidence="1" id="KW-0812">Transmembrane</keyword>
<proteinExistence type="predicted"/>
<evidence type="ECO:0000256" key="1">
    <source>
        <dbReference type="SAM" id="Phobius"/>
    </source>
</evidence>
<dbReference type="Proteomes" id="UP000233786">
    <property type="component" value="Unassembled WGS sequence"/>
</dbReference>
<keyword evidence="1" id="KW-1133">Transmembrane helix</keyword>
<evidence type="ECO:0000313" key="2">
    <source>
        <dbReference type="EMBL" id="PKW13271.1"/>
    </source>
</evidence>
<dbReference type="AlphaFoldDB" id="A0A2N3XRK8"/>
<evidence type="ECO:0000313" key="3">
    <source>
        <dbReference type="Proteomes" id="UP000233786"/>
    </source>
</evidence>
<protein>
    <submittedName>
        <fullName evidence="2">Uncharacterized protein</fullName>
    </submittedName>
</protein>
<accession>A0A2N3XRK8</accession>
<comment type="caution">
    <text evidence="2">The sequence shown here is derived from an EMBL/GenBank/DDBJ whole genome shotgun (WGS) entry which is preliminary data.</text>
</comment>
<organism evidence="2 3">
    <name type="scientific">Saccharopolyspora spinosa</name>
    <dbReference type="NCBI Taxonomy" id="60894"/>
    <lineage>
        <taxon>Bacteria</taxon>
        <taxon>Bacillati</taxon>
        <taxon>Actinomycetota</taxon>
        <taxon>Actinomycetes</taxon>
        <taxon>Pseudonocardiales</taxon>
        <taxon>Pseudonocardiaceae</taxon>
        <taxon>Saccharopolyspora</taxon>
    </lineage>
</organism>
<keyword evidence="3" id="KW-1185">Reference proteome</keyword>
<reference evidence="2" key="1">
    <citation type="submission" date="2017-12" db="EMBL/GenBank/DDBJ databases">
        <title>Sequencing the genomes of 1000 Actinobacteria strains.</title>
        <authorList>
            <person name="Klenk H.-P."/>
        </authorList>
    </citation>
    <scope>NUCLEOTIDE SEQUENCE [LARGE SCALE GENOMIC DNA]</scope>
    <source>
        <strain evidence="2">DSM 44228</strain>
    </source>
</reference>
<dbReference type="EMBL" id="PJNB01000001">
    <property type="protein sequence ID" value="PKW13271.1"/>
    <property type="molecule type" value="Genomic_DNA"/>
</dbReference>
<name>A0A2N3XRK8_SACSN</name>
<gene>
    <name evidence="2" type="ORF">A8926_0780</name>
</gene>
<sequence length="61" mass="6019">MNSDAVPAVPAAIGEIGGIGGIISGAFTPEAGFGGMIGVLIATVLPWFPYGRTPAVAMFAI</sequence>
<feature type="transmembrane region" description="Helical" evidence="1">
    <location>
        <begin position="31"/>
        <end position="50"/>
    </location>
</feature>
<keyword evidence="1" id="KW-0472">Membrane</keyword>